<keyword evidence="2" id="KW-1185">Reference proteome</keyword>
<gene>
    <name evidence="1" type="ORF">SNE40_000598</name>
</gene>
<organism evidence="1 2">
    <name type="scientific">Patella caerulea</name>
    <name type="common">Rayed Mediterranean limpet</name>
    <dbReference type="NCBI Taxonomy" id="87958"/>
    <lineage>
        <taxon>Eukaryota</taxon>
        <taxon>Metazoa</taxon>
        <taxon>Spiralia</taxon>
        <taxon>Lophotrochozoa</taxon>
        <taxon>Mollusca</taxon>
        <taxon>Gastropoda</taxon>
        <taxon>Patellogastropoda</taxon>
        <taxon>Patelloidea</taxon>
        <taxon>Patellidae</taxon>
        <taxon>Patella</taxon>
    </lineage>
</organism>
<protein>
    <submittedName>
        <fullName evidence="1">Uncharacterized protein</fullName>
    </submittedName>
</protein>
<sequence>MELGKGYQILMFVYFVNLTANEILHLPAWSGDGTFYDVENQESKVAFIKTSRGGVFMFFESMNTSSLVYQVTFGSYGMQTLMRGQHKDGPKSNTADPALLPEENRFKPFYFHWANNIMVVGAGTLVEQGSKFQWSYNVNVTVRYMSVRTITSSMDYILDLSCRKV</sequence>
<dbReference type="EMBL" id="JAZGQO010000001">
    <property type="protein sequence ID" value="KAK6195106.1"/>
    <property type="molecule type" value="Genomic_DNA"/>
</dbReference>
<reference evidence="1 2" key="1">
    <citation type="submission" date="2024-01" db="EMBL/GenBank/DDBJ databases">
        <title>The genome of the rayed Mediterranean limpet Patella caerulea (Linnaeus, 1758).</title>
        <authorList>
            <person name="Anh-Thu Weber A."/>
            <person name="Halstead-Nussloch G."/>
        </authorList>
    </citation>
    <scope>NUCLEOTIDE SEQUENCE [LARGE SCALE GENOMIC DNA]</scope>
    <source>
        <strain evidence="1">AATW-2023a</strain>
        <tissue evidence="1">Whole specimen</tissue>
    </source>
</reference>
<evidence type="ECO:0000313" key="1">
    <source>
        <dbReference type="EMBL" id="KAK6195106.1"/>
    </source>
</evidence>
<dbReference type="Proteomes" id="UP001347796">
    <property type="component" value="Unassembled WGS sequence"/>
</dbReference>
<proteinExistence type="predicted"/>
<name>A0AAN8K5H4_PATCE</name>
<dbReference type="AlphaFoldDB" id="A0AAN8K5H4"/>
<evidence type="ECO:0000313" key="2">
    <source>
        <dbReference type="Proteomes" id="UP001347796"/>
    </source>
</evidence>
<comment type="caution">
    <text evidence="1">The sequence shown here is derived from an EMBL/GenBank/DDBJ whole genome shotgun (WGS) entry which is preliminary data.</text>
</comment>
<accession>A0AAN8K5H4</accession>